<protein>
    <submittedName>
        <fullName evidence="3">Endonuclease I</fullName>
    </submittedName>
</protein>
<keyword evidence="2" id="KW-0378">Hydrolase</keyword>
<dbReference type="OrthoDB" id="2015847at2759"/>
<sequence length="249" mass="29488">MLILLLQEYFSGQDGKTLRKNLYSVVQEGYQKLSYIRSREELYGYIANDPQDNAVHDCYTGLRMECEYESMDTQCNNQEDLNCEHIVPQSLFDQKQPMKSDLYHLRTVWKKSNNARSNYPFQYVKSSEAKSYYGNNYAIEFNKPVDVQNWSILSYNHTFEPRDIQKGDTARAVAYFYVMYPKEFHTLQKTFSTIDDMIEWDIMFPPTDLQIQQSIRTQHVQGNINPFMFEINLVFRAYCDLSEGKYPCQ</sequence>
<dbReference type="InterPro" id="IPR044925">
    <property type="entry name" value="His-Me_finger_sf"/>
</dbReference>
<reference evidence="4" key="2">
    <citation type="submission" date="2020-12" db="EMBL/GenBank/DDBJ databases">
        <title>New Spironucleus salmonicida genome in near-complete chromosomes.</title>
        <authorList>
            <person name="Xu F."/>
            <person name="Kurt Z."/>
            <person name="Jimenez-Gonzalez A."/>
            <person name="Astvaldsson A."/>
            <person name="Andersson J.O."/>
            <person name="Svard S.G."/>
        </authorList>
    </citation>
    <scope>NUCLEOTIDE SEQUENCE</scope>
    <source>
        <strain evidence="4">ATCC 50377</strain>
    </source>
</reference>
<keyword evidence="1" id="KW-0540">Nuclease</keyword>
<dbReference type="Pfam" id="PF04231">
    <property type="entry name" value="Endonuclease_1"/>
    <property type="match status" value="1"/>
</dbReference>
<dbReference type="Proteomes" id="UP000018208">
    <property type="component" value="Unassembled WGS sequence"/>
</dbReference>
<proteinExistence type="predicted"/>
<dbReference type="PANTHER" id="PTHR33607">
    <property type="entry name" value="ENDONUCLEASE-1"/>
    <property type="match status" value="1"/>
</dbReference>
<reference evidence="3 4" key="1">
    <citation type="journal article" date="2014" name="PLoS Genet.">
        <title>The Genome of Spironucleus salmonicida Highlights a Fish Pathogen Adapted to Fluctuating Environments.</title>
        <authorList>
            <person name="Xu F."/>
            <person name="Jerlstrom-Hultqvist J."/>
            <person name="Einarsson E."/>
            <person name="Astvaldsson A."/>
            <person name="Svard S.G."/>
            <person name="Andersson J.O."/>
        </authorList>
    </citation>
    <scope>NUCLEOTIDE SEQUENCE</scope>
    <source>
        <strain evidence="4">ATCC 50377</strain>
    </source>
</reference>
<dbReference type="EMBL" id="AUWU02000002">
    <property type="protein sequence ID" value="KAH0575891.1"/>
    <property type="molecule type" value="Genomic_DNA"/>
</dbReference>
<dbReference type="GO" id="GO:0016787">
    <property type="term" value="F:hydrolase activity"/>
    <property type="evidence" value="ECO:0007669"/>
    <property type="project" value="UniProtKB-KW"/>
</dbReference>
<dbReference type="GO" id="GO:0004519">
    <property type="term" value="F:endonuclease activity"/>
    <property type="evidence" value="ECO:0007669"/>
    <property type="project" value="UniProtKB-KW"/>
</dbReference>
<keyword evidence="5" id="KW-1185">Reference proteome</keyword>
<dbReference type="InterPro" id="IPR007346">
    <property type="entry name" value="Endonuclease-I"/>
</dbReference>
<dbReference type="VEuPathDB" id="GiardiaDB:SS50377_21423"/>
<gene>
    <name evidence="3" type="ORF">SS50377_18022</name>
    <name evidence="4" type="ORF">SS50377_21423</name>
</gene>
<organism evidence="3">
    <name type="scientific">Spironucleus salmonicida</name>
    <dbReference type="NCBI Taxonomy" id="348837"/>
    <lineage>
        <taxon>Eukaryota</taxon>
        <taxon>Metamonada</taxon>
        <taxon>Diplomonadida</taxon>
        <taxon>Hexamitidae</taxon>
        <taxon>Hexamitinae</taxon>
        <taxon>Spironucleus</taxon>
    </lineage>
</organism>
<dbReference type="AlphaFoldDB" id="V6LDV1"/>
<evidence type="ECO:0000256" key="1">
    <source>
        <dbReference type="ARBA" id="ARBA00022722"/>
    </source>
</evidence>
<name>V6LDV1_9EUKA</name>
<evidence type="ECO:0000313" key="3">
    <source>
        <dbReference type="EMBL" id="EST42453.1"/>
    </source>
</evidence>
<accession>V6LDV1</accession>
<evidence type="ECO:0000256" key="2">
    <source>
        <dbReference type="ARBA" id="ARBA00022801"/>
    </source>
</evidence>
<evidence type="ECO:0000313" key="4">
    <source>
        <dbReference type="EMBL" id="KAH0575891.1"/>
    </source>
</evidence>
<dbReference type="PANTHER" id="PTHR33607:SF2">
    <property type="entry name" value="ENDONUCLEASE-1"/>
    <property type="match status" value="1"/>
</dbReference>
<keyword evidence="3" id="KW-0255">Endonuclease</keyword>
<dbReference type="EMBL" id="KI546160">
    <property type="protein sequence ID" value="EST42453.1"/>
    <property type="molecule type" value="Genomic_DNA"/>
</dbReference>
<dbReference type="SUPFAM" id="SSF54060">
    <property type="entry name" value="His-Me finger endonucleases"/>
    <property type="match status" value="1"/>
</dbReference>
<evidence type="ECO:0000313" key="5">
    <source>
        <dbReference type="Proteomes" id="UP000018208"/>
    </source>
</evidence>